<comment type="caution">
    <text evidence="1">The sequence shown here is derived from an EMBL/GenBank/DDBJ whole genome shotgun (WGS) entry which is preliminary data.</text>
</comment>
<feature type="non-terminal residue" evidence="1">
    <location>
        <position position="51"/>
    </location>
</feature>
<gene>
    <name evidence="1" type="ORF">ALEPTO_LOCUS12545</name>
</gene>
<sequence length="51" mass="5429">MSANPLPALLINSSMKGTALSETKGELEKNVLAVWITSSLLSKKITITVKT</sequence>
<reference evidence="1" key="1">
    <citation type="submission" date="2021-06" db="EMBL/GenBank/DDBJ databases">
        <authorList>
            <person name="Kallberg Y."/>
            <person name="Tangrot J."/>
            <person name="Rosling A."/>
        </authorList>
    </citation>
    <scope>NUCLEOTIDE SEQUENCE</scope>
    <source>
        <strain evidence="1">FL130A</strain>
    </source>
</reference>
<dbReference type="EMBL" id="CAJVPS010029475">
    <property type="protein sequence ID" value="CAG8728896.1"/>
    <property type="molecule type" value="Genomic_DNA"/>
</dbReference>
<evidence type="ECO:0000313" key="1">
    <source>
        <dbReference type="EMBL" id="CAG8728896.1"/>
    </source>
</evidence>
<keyword evidence="2" id="KW-1185">Reference proteome</keyword>
<protein>
    <submittedName>
        <fullName evidence="1">4097_t:CDS:1</fullName>
    </submittedName>
</protein>
<dbReference type="AlphaFoldDB" id="A0A9N9NFV2"/>
<dbReference type="Proteomes" id="UP000789508">
    <property type="component" value="Unassembled WGS sequence"/>
</dbReference>
<name>A0A9N9NFV2_9GLOM</name>
<proteinExistence type="predicted"/>
<organism evidence="1 2">
    <name type="scientific">Ambispora leptoticha</name>
    <dbReference type="NCBI Taxonomy" id="144679"/>
    <lineage>
        <taxon>Eukaryota</taxon>
        <taxon>Fungi</taxon>
        <taxon>Fungi incertae sedis</taxon>
        <taxon>Mucoromycota</taxon>
        <taxon>Glomeromycotina</taxon>
        <taxon>Glomeromycetes</taxon>
        <taxon>Archaeosporales</taxon>
        <taxon>Ambisporaceae</taxon>
        <taxon>Ambispora</taxon>
    </lineage>
</organism>
<accession>A0A9N9NFV2</accession>
<evidence type="ECO:0000313" key="2">
    <source>
        <dbReference type="Proteomes" id="UP000789508"/>
    </source>
</evidence>